<gene>
    <name evidence="7" type="ORF">GNF79_21130</name>
</gene>
<evidence type="ECO:0000259" key="6">
    <source>
        <dbReference type="Pfam" id="PF00013"/>
    </source>
</evidence>
<keyword evidence="2" id="KW-0548">Nucleotidyltransferase</keyword>
<dbReference type="Proteomes" id="UP001291306">
    <property type="component" value="Unassembled WGS sequence"/>
</dbReference>
<keyword evidence="1" id="KW-0808">Transferase</keyword>
<evidence type="ECO:0000313" key="8">
    <source>
        <dbReference type="Proteomes" id="UP001291306"/>
    </source>
</evidence>
<dbReference type="Gene3D" id="3.30.230.70">
    <property type="entry name" value="GHMP Kinase, N-terminal domain"/>
    <property type="match status" value="1"/>
</dbReference>
<dbReference type="PANTHER" id="PTHR11252">
    <property type="entry name" value="POLYRIBONUCLEOTIDE NUCLEOTIDYLTRANSFERASE"/>
    <property type="match status" value="1"/>
</dbReference>
<dbReference type="InterPro" id="IPR036345">
    <property type="entry name" value="ExoRNase_PH_dom2_sf"/>
</dbReference>
<dbReference type="PANTHER" id="PTHR11252:SF0">
    <property type="entry name" value="POLYRIBONUCLEOTIDE NUCLEOTIDYLTRANSFERASE 1, MITOCHONDRIAL"/>
    <property type="match status" value="1"/>
</dbReference>
<dbReference type="GO" id="GO:0004654">
    <property type="term" value="F:polyribonucleotide nucleotidyltransferase activity"/>
    <property type="evidence" value="ECO:0007669"/>
    <property type="project" value="InterPro"/>
</dbReference>
<reference evidence="7" key="1">
    <citation type="submission" date="2019-11" db="EMBL/GenBank/DDBJ databases">
        <title>Characterization of Clostridium perfringens isolates from swine manure treated agricultural soils.</title>
        <authorList>
            <person name="Wushke S.T."/>
        </authorList>
    </citation>
    <scope>NUCLEOTIDE SEQUENCE</scope>
    <source>
        <strain evidence="7">X26</strain>
    </source>
</reference>
<dbReference type="RefSeq" id="WP_322459561.1">
    <property type="nucleotide sequence ID" value="NZ_WNVC01001488.1"/>
</dbReference>
<evidence type="ECO:0000256" key="4">
    <source>
        <dbReference type="ARBA" id="ARBA00022884"/>
    </source>
</evidence>
<dbReference type="GO" id="GO:0006402">
    <property type="term" value="P:mRNA catabolic process"/>
    <property type="evidence" value="ECO:0007669"/>
    <property type="project" value="InterPro"/>
</dbReference>
<feature type="domain" description="K Homology" evidence="6">
    <location>
        <begin position="89"/>
        <end position="125"/>
    </location>
</feature>
<sequence>TSEDLSNEEVLTDIQGIEDFFADMDFKVAGTTEGITSIQVDTKIKGLSFKVIEDAIMGARKARLHILDKISECIPQSRKEVSTYAPKTLIISIDPEKIRDVIGAGGKVINKIIDETGVKIDIKEDGTVFV</sequence>
<dbReference type="InterPro" id="IPR036612">
    <property type="entry name" value="KH_dom_type_1_sf"/>
</dbReference>
<evidence type="ECO:0000313" key="7">
    <source>
        <dbReference type="EMBL" id="MDZ5001507.1"/>
    </source>
</evidence>
<dbReference type="CDD" id="cd02393">
    <property type="entry name" value="KH-I_PNPase"/>
    <property type="match status" value="1"/>
</dbReference>
<keyword evidence="4 5" id="KW-0694">RNA-binding</keyword>
<evidence type="ECO:0000256" key="1">
    <source>
        <dbReference type="ARBA" id="ARBA00022679"/>
    </source>
</evidence>
<organism evidence="7 8">
    <name type="scientific">Clostridium perfringens</name>
    <dbReference type="NCBI Taxonomy" id="1502"/>
    <lineage>
        <taxon>Bacteria</taxon>
        <taxon>Bacillati</taxon>
        <taxon>Bacillota</taxon>
        <taxon>Clostridia</taxon>
        <taxon>Eubacteriales</taxon>
        <taxon>Clostridiaceae</taxon>
        <taxon>Clostridium</taxon>
    </lineage>
</organism>
<dbReference type="InterPro" id="IPR027408">
    <property type="entry name" value="PNPase/RNase_PH_dom_sf"/>
</dbReference>
<dbReference type="FunFam" id="3.30.1370.10:FF:000001">
    <property type="entry name" value="Polyribonucleotide nucleotidyltransferase"/>
    <property type="match status" value="1"/>
</dbReference>
<dbReference type="SUPFAM" id="SSF54791">
    <property type="entry name" value="Eukaryotic type KH-domain (KH-domain type I)"/>
    <property type="match status" value="1"/>
</dbReference>
<feature type="non-terminal residue" evidence="7">
    <location>
        <position position="130"/>
    </location>
</feature>
<protein>
    <submittedName>
        <fullName evidence="7">Polyribonucleotide nucleotidyltransferase</fullName>
    </submittedName>
</protein>
<accession>A0AAW9IAT7</accession>
<proteinExistence type="predicted"/>
<dbReference type="PROSITE" id="PS50084">
    <property type="entry name" value="KH_TYPE_1"/>
    <property type="match status" value="1"/>
</dbReference>
<feature type="non-terminal residue" evidence="7">
    <location>
        <position position="1"/>
    </location>
</feature>
<dbReference type="AlphaFoldDB" id="A0AAW9IAT7"/>
<evidence type="ECO:0000256" key="2">
    <source>
        <dbReference type="ARBA" id="ARBA00022695"/>
    </source>
</evidence>
<evidence type="ECO:0000256" key="3">
    <source>
        <dbReference type="ARBA" id="ARBA00022842"/>
    </source>
</evidence>
<dbReference type="Gene3D" id="3.30.1370.10">
    <property type="entry name" value="K Homology domain, type 1"/>
    <property type="match status" value="1"/>
</dbReference>
<dbReference type="GO" id="GO:0003723">
    <property type="term" value="F:RNA binding"/>
    <property type="evidence" value="ECO:0007669"/>
    <property type="project" value="UniProtKB-UniRule"/>
</dbReference>
<dbReference type="GO" id="GO:0000175">
    <property type="term" value="F:3'-5'-RNA exonuclease activity"/>
    <property type="evidence" value="ECO:0007669"/>
    <property type="project" value="TreeGrafter"/>
</dbReference>
<comment type="caution">
    <text evidence="7">The sequence shown here is derived from an EMBL/GenBank/DDBJ whole genome shotgun (WGS) entry which is preliminary data.</text>
</comment>
<dbReference type="Pfam" id="PF00013">
    <property type="entry name" value="KH_1"/>
    <property type="match status" value="1"/>
</dbReference>
<evidence type="ECO:0000256" key="5">
    <source>
        <dbReference type="PROSITE-ProRule" id="PRU00117"/>
    </source>
</evidence>
<dbReference type="InterPro" id="IPR004088">
    <property type="entry name" value="KH_dom_type_1"/>
</dbReference>
<name>A0AAW9IAT7_CLOPF</name>
<keyword evidence="3" id="KW-0460">Magnesium</keyword>
<dbReference type="SUPFAM" id="SSF55666">
    <property type="entry name" value="Ribonuclease PH domain 2-like"/>
    <property type="match status" value="1"/>
</dbReference>
<dbReference type="InterPro" id="IPR012162">
    <property type="entry name" value="PNPase"/>
</dbReference>
<dbReference type="EMBL" id="WNVC01001488">
    <property type="protein sequence ID" value="MDZ5001507.1"/>
    <property type="molecule type" value="Genomic_DNA"/>
</dbReference>
<dbReference type="GO" id="GO:0005829">
    <property type="term" value="C:cytosol"/>
    <property type="evidence" value="ECO:0007669"/>
    <property type="project" value="TreeGrafter"/>
</dbReference>